<accession>A0ABW5NMZ0</accession>
<reference evidence="2" key="1">
    <citation type="journal article" date="2019" name="Int. J. Syst. Evol. Microbiol.">
        <title>The Global Catalogue of Microorganisms (GCM) 10K type strain sequencing project: providing services to taxonomists for standard genome sequencing and annotation.</title>
        <authorList>
            <consortium name="The Broad Institute Genomics Platform"/>
            <consortium name="The Broad Institute Genome Sequencing Center for Infectious Disease"/>
            <person name="Wu L."/>
            <person name="Ma J."/>
        </authorList>
    </citation>
    <scope>NUCLEOTIDE SEQUENCE [LARGE SCALE GENOMIC DNA]</scope>
    <source>
        <strain evidence="2">KCTC 42248</strain>
    </source>
</reference>
<comment type="caution">
    <text evidence="1">The sequence shown here is derived from an EMBL/GenBank/DDBJ whole genome shotgun (WGS) entry which is preliminary data.</text>
</comment>
<organism evidence="1 2">
    <name type="scientific">Sphingobacterium corticis</name>
    <dbReference type="NCBI Taxonomy" id="1812823"/>
    <lineage>
        <taxon>Bacteria</taxon>
        <taxon>Pseudomonadati</taxon>
        <taxon>Bacteroidota</taxon>
        <taxon>Sphingobacteriia</taxon>
        <taxon>Sphingobacteriales</taxon>
        <taxon>Sphingobacteriaceae</taxon>
        <taxon>Sphingobacterium</taxon>
    </lineage>
</organism>
<evidence type="ECO:0000313" key="2">
    <source>
        <dbReference type="Proteomes" id="UP001597393"/>
    </source>
</evidence>
<name>A0ABW5NMZ0_9SPHI</name>
<gene>
    <name evidence="1" type="ORF">ACFSQ3_15715</name>
</gene>
<dbReference type="Proteomes" id="UP001597393">
    <property type="component" value="Unassembled WGS sequence"/>
</dbReference>
<keyword evidence="2" id="KW-1185">Reference proteome</keyword>
<dbReference type="RefSeq" id="WP_380870541.1">
    <property type="nucleotide sequence ID" value="NZ_JBHUMA010000009.1"/>
</dbReference>
<dbReference type="EMBL" id="JBHUMA010000009">
    <property type="protein sequence ID" value="MFD2600402.1"/>
    <property type="molecule type" value="Genomic_DNA"/>
</dbReference>
<dbReference type="Gene3D" id="2.60.40.1600">
    <property type="entry name" value="Smr-associated-like"/>
    <property type="match status" value="1"/>
</dbReference>
<dbReference type="SUPFAM" id="SSF158949">
    <property type="entry name" value="Smr-associated domain-like"/>
    <property type="match status" value="1"/>
</dbReference>
<evidence type="ECO:0000313" key="1">
    <source>
        <dbReference type="EMBL" id="MFD2600402.1"/>
    </source>
</evidence>
<sequence length="207" mass="23219">MKFKIGDFVRFVDEAIEGHITSFHSEEIMGVTDESGFEIPVHVSKVTAVHGDMKRADDEEVETAVPTGQFIEKGVYIAVTGEQREGLARFHVINETSFRLVVAISEVQGTKHKGQFASILSARSTEEFYTANFSAVGKWPTFSVRIIKYTDSLQTAHRVIEEEVKIKAGQINQSKGRLDLLSEKAWIFPLDAEKKDIGLDRLKQFGK</sequence>
<dbReference type="InterPro" id="IPR036781">
    <property type="entry name" value="Smr_assoc-like_sf"/>
</dbReference>
<protein>
    <submittedName>
        <fullName evidence="1">Uncharacterized protein</fullName>
    </submittedName>
</protein>
<proteinExistence type="predicted"/>